<keyword evidence="3" id="KW-1185">Reference proteome</keyword>
<accession>A0A974NKD4</accession>
<dbReference type="PROSITE" id="PS50801">
    <property type="entry name" value="STAS"/>
    <property type="match status" value="1"/>
</dbReference>
<dbReference type="PANTHER" id="PTHR33745">
    <property type="entry name" value="RSBT ANTAGONIST PROTEIN RSBS-RELATED"/>
    <property type="match status" value="1"/>
</dbReference>
<evidence type="ECO:0000313" key="2">
    <source>
        <dbReference type="EMBL" id="QQS99372.1"/>
    </source>
</evidence>
<dbReference type="RefSeq" id="WP_040374298.1">
    <property type="nucleotide sequence ID" value="NZ_CP068053.1"/>
</dbReference>
<name>A0A974NKD4_PERPY</name>
<protein>
    <submittedName>
        <fullName evidence="2">STAS domain-containing protein</fullName>
    </submittedName>
</protein>
<evidence type="ECO:0000259" key="1">
    <source>
        <dbReference type="PROSITE" id="PS50801"/>
    </source>
</evidence>
<dbReference type="EMBL" id="CP068053">
    <property type="protein sequence ID" value="QQS99372.1"/>
    <property type="molecule type" value="Genomic_DNA"/>
</dbReference>
<dbReference type="KEGG" id="ppsr:I6J18_17305"/>
<dbReference type="CDD" id="cd07041">
    <property type="entry name" value="STAS_RsbR_RsbS_like"/>
    <property type="match status" value="1"/>
</dbReference>
<organism evidence="2 3">
    <name type="scientific">Peribacillus psychrosaccharolyticus</name>
    <name type="common">Bacillus psychrosaccharolyticus</name>
    <dbReference type="NCBI Taxonomy" id="1407"/>
    <lineage>
        <taxon>Bacteria</taxon>
        <taxon>Bacillati</taxon>
        <taxon>Bacillota</taxon>
        <taxon>Bacilli</taxon>
        <taxon>Bacillales</taxon>
        <taxon>Bacillaceae</taxon>
        <taxon>Peribacillus</taxon>
    </lineage>
</organism>
<dbReference type="AlphaFoldDB" id="A0A974NKD4"/>
<dbReference type="InterPro" id="IPR051932">
    <property type="entry name" value="Bact_StressResp_Reg"/>
</dbReference>
<dbReference type="InterPro" id="IPR002645">
    <property type="entry name" value="STAS_dom"/>
</dbReference>
<dbReference type="InterPro" id="IPR036513">
    <property type="entry name" value="STAS_dom_sf"/>
</dbReference>
<proteinExistence type="predicted"/>
<feature type="domain" description="STAS" evidence="1">
    <location>
        <begin position="165"/>
        <end position="275"/>
    </location>
</feature>
<dbReference type="SUPFAM" id="SSF52091">
    <property type="entry name" value="SpoIIaa-like"/>
    <property type="match status" value="1"/>
</dbReference>
<sequence length="287" mass="32324">MEELKRLGEKLIKNKYIFAEHIDLLQNDHFSFGGIMVREWRADLVQIQGEALIYGKEQAEKKMSTASLNLGKVMVESGAAINLAIENTMNSRHLFWSFIEEEVSNQKYSINILLNAMSTIDALLDISLRSISLGFVNHYKETTDITAKSLQHIKNQQSVIKTLSTPIIQTVMDGVIHVPLSGELNEDRMKDLQKKVVNECKVLVVDRVIIDFTGISEQDSNLFPSLEELVHSLSSIGTKTIFVGFSPFVIREINGKGLFNKVIIYSSFRQAINELLRNKGLKIGPIS</sequence>
<dbReference type="Proteomes" id="UP000595254">
    <property type="component" value="Chromosome"/>
</dbReference>
<dbReference type="Gene3D" id="3.30.750.24">
    <property type="entry name" value="STAS domain"/>
    <property type="match status" value="1"/>
</dbReference>
<evidence type="ECO:0000313" key="3">
    <source>
        <dbReference type="Proteomes" id="UP000595254"/>
    </source>
</evidence>
<gene>
    <name evidence="2" type="ORF">I6J18_17305</name>
</gene>
<dbReference type="Pfam" id="PF01740">
    <property type="entry name" value="STAS"/>
    <property type="match status" value="1"/>
</dbReference>
<reference evidence="2 3" key="1">
    <citation type="submission" date="2021-01" db="EMBL/GenBank/DDBJ databases">
        <title>FDA dAtabase for Regulatory Grade micrObial Sequences (FDA-ARGOS): Supporting development and validation of Infectious Disease Dx tests.</title>
        <authorList>
            <person name="Nelson B."/>
            <person name="Plummer A."/>
            <person name="Tallon L."/>
            <person name="Sadzewicz L."/>
            <person name="Zhao X."/>
            <person name="Boylan J."/>
            <person name="Ott S."/>
            <person name="Bowen H."/>
            <person name="Vavikolanu K."/>
            <person name="Mehta A."/>
            <person name="Aluvathingal J."/>
            <person name="Nadendla S."/>
            <person name="Myers T."/>
            <person name="Yan Y."/>
            <person name="Sichtig H."/>
        </authorList>
    </citation>
    <scope>NUCLEOTIDE SEQUENCE [LARGE SCALE GENOMIC DNA]</scope>
    <source>
        <strain evidence="2 3">FDAARGOS_1161</strain>
    </source>
</reference>